<reference evidence="1" key="2">
    <citation type="journal article" date="2022" name="New Phytol.">
        <title>Evolutionary transition to the ectomycorrhizal habit in the genomes of a hyperdiverse lineage of mushroom-forming fungi.</title>
        <authorList>
            <person name="Looney B."/>
            <person name="Miyauchi S."/>
            <person name="Morin E."/>
            <person name="Drula E."/>
            <person name="Courty P.E."/>
            <person name="Kohler A."/>
            <person name="Kuo A."/>
            <person name="LaButti K."/>
            <person name="Pangilinan J."/>
            <person name="Lipzen A."/>
            <person name="Riley R."/>
            <person name="Andreopoulos W."/>
            <person name="He G."/>
            <person name="Johnson J."/>
            <person name="Nolan M."/>
            <person name="Tritt A."/>
            <person name="Barry K.W."/>
            <person name="Grigoriev I.V."/>
            <person name="Nagy L.G."/>
            <person name="Hibbett D."/>
            <person name="Henrissat B."/>
            <person name="Matheny P.B."/>
            <person name="Labbe J."/>
            <person name="Martin F.M."/>
        </authorList>
    </citation>
    <scope>NUCLEOTIDE SEQUENCE</scope>
    <source>
        <strain evidence="1">HHB10654</strain>
    </source>
</reference>
<dbReference type="EMBL" id="MU277207">
    <property type="protein sequence ID" value="KAI0062471.1"/>
    <property type="molecule type" value="Genomic_DNA"/>
</dbReference>
<keyword evidence="2" id="KW-1185">Reference proteome</keyword>
<name>A0ACB8T2U7_9AGAM</name>
<proteinExistence type="predicted"/>
<dbReference type="Proteomes" id="UP000814140">
    <property type="component" value="Unassembled WGS sequence"/>
</dbReference>
<protein>
    <submittedName>
        <fullName evidence="1">Uncharacterized protein</fullName>
    </submittedName>
</protein>
<comment type="caution">
    <text evidence="1">The sequence shown here is derived from an EMBL/GenBank/DDBJ whole genome shotgun (WGS) entry which is preliminary data.</text>
</comment>
<reference evidence="1" key="1">
    <citation type="submission" date="2021-03" db="EMBL/GenBank/DDBJ databases">
        <authorList>
            <consortium name="DOE Joint Genome Institute"/>
            <person name="Ahrendt S."/>
            <person name="Looney B.P."/>
            <person name="Miyauchi S."/>
            <person name="Morin E."/>
            <person name="Drula E."/>
            <person name="Courty P.E."/>
            <person name="Chicoki N."/>
            <person name="Fauchery L."/>
            <person name="Kohler A."/>
            <person name="Kuo A."/>
            <person name="Labutti K."/>
            <person name="Pangilinan J."/>
            <person name="Lipzen A."/>
            <person name="Riley R."/>
            <person name="Andreopoulos W."/>
            <person name="He G."/>
            <person name="Johnson J."/>
            <person name="Barry K.W."/>
            <person name="Grigoriev I.V."/>
            <person name="Nagy L."/>
            <person name="Hibbett D."/>
            <person name="Henrissat B."/>
            <person name="Matheny P.B."/>
            <person name="Labbe J."/>
            <person name="Martin F."/>
        </authorList>
    </citation>
    <scope>NUCLEOTIDE SEQUENCE</scope>
    <source>
        <strain evidence="1">HHB10654</strain>
    </source>
</reference>
<accession>A0ACB8T2U7</accession>
<evidence type="ECO:0000313" key="2">
    <source>
        <dbReference type="Proteomes" id="UP000814140"/>
    </source>
</evidence>
<organism evidence="1 2">
    <name type="scientific">Artomyces pyxidatus</name>
    <dbReference type="NCBI Taxonomy" id="48021"/>
    <lineage>
        <taxon>Eukaryota</taxon>
        <taxon>Fungi</taxon>
        <taxon>Dikarya</taxon>
        <taxon>Basidiomycota</taxon>
        <taxon>Agaricomycotina</taxon>
        <taxon>Agaricomycetes</taxon>
        <taxon>Russulales</taxon>
        <taxon>Auriscalpiaceae</taxon>
        <taxon>Artomyces</taxon>
    </lineage>
</organism>
<sequence>MSNSKIQIRLVETFTDNETQKAMDVWRKAYKDDPFVRAVTGGDPELYEKFIHSVLLATSRGGKVYFASYADVEVAGVSAWYPPGRIFGDTPEQSKGGFDELFEGADPELKKWWLDYIPKFDAQTTAALGEGVKLASWHLMFIGVLPDIQHRGIGTALVNHVKQIADAEGKVLCVETGTEVDVKFYEYCGFFIKGPVVEYENPTQNFSMWVLSTEKD</sequence>
<evidence type="ECO:0000313" key="1">
    <source>
        <dbReference type="EMBL" id="KAI0062471.1"/>
    </source>
</evidence>
<gene>
    <name evidence="1" type="ORF">BV25DRAFT_1838313</name>
</gene>